<comment type="caution">
    <text evidence="1">The sequence shown here is derived from an EMBL/GenBank/DDBJ whole genome shotgun (WGS) entry which is preliminary data.</text>
</comment>
<keyword evidence="2" id="KW-1185">Reference proteome</keyword>
<dbReference type="Proteomes" id="UP000299102">
    <property type="component" value="Unassembled WGS sequence"/>
</dbReference>
<evidence type="ECO:0000313" key="2">
    <source>
        <dbReference type="Proteomes" id="UP000299102"/>
    </source>
</evidence>
<name>A0A4C1TRC9_EUMVA</name>
<evidence type="ECO:0000313" key="1">
    <source>
        <dbReference type="EMBL" id="GBP16550.1"/>
    </source>
</evidence>
<protein>
    <submittedName>
        <fullName evidence="1">Uncharacterized protein</fullName>
    </submittedName>
</protein>
<dbReference type="EMBL" id="BGZK01000080">
    <property type="protein sequence ID" value="GBP16550.1"/>
    <property type="molecule type" value="Genomic_DNA"/>
</dbReference>
<accession>A0A4C1TRC9</accession>
<proteinExistence type="predicted"/>
<organism evidence="1 2">
    <name type="scientific">Eumeta variegata</name>
    <name type="common">Bagworm moth</name>
    <name type="synonym">Eumeta japonica</name>
    <dbReference type="NCBI Taxonomy" id="151549"/>
    <lineage>
        <taxon>Eukaryota</taxon>
        <taxon>Metazoa</taxon>
        <taxon>Ecdysozoa</taxon>
        <taxon>Arthropoda</taxon>
        <taxon>Hexapoda</taxon>
        <taxon>Insecta</taxon>
        <taxon>Pterygota</taxon>
        <taxon>Neoptera</taxon>
        <taxon>Endopterygota</taxon>
        <taxon>Lepidoptera</taxon>
        <taxon>Glossata</taxon>
        <taxon>Ditrysia</taxon>
        <taxon>Tineoidea</taxon>
        <taxon>Psychidae</taxon>
        <taxon>Oiketicinae</taxon>
        <taxon>Eumeta</taxon>
    </lineage>
</organism>
<gene>
    <name evidence="1" type="ORF">EVAR_19350_1</name>
</gene>
<dbReference type="AlphaFoldDB" id="A0A4C1TRC9"/>
<reference evidence="1 2" key="1">
    <citation type="journal article" date="2019" name="Commun. Biol.">
        <title>The bagworm genome reveals a unique fibroin gene that provides high tensile strength.</title>
        <authorList>
            <person name="Kono N."/>
            <person name="Nakamura H."/>
            <person name="Ohtoshi R."/>
            <person name="Tomita M."/>
            <person name="Numata K."/>
            <person name="Arakawa K."/>
        </authorList>
    </citation>
    <scope>NUCLEOTIDE SEQUENCE [LARGE SCALE GENOMIC DNA]</scope>
</reference>
<sequence>MNEYFMGENFPPVSDDRLLHLQLEAFSEAIPTSTDPGPTVVDAVGATAPNMDTQRDGWFVLSCAIRVPYINNNLLRLFARAVTLADFRPNCRSRCPDASEANDEYSLGRR</sequence>